<dbReference type="EMBL" id="MU790626">
    <property type="protein sequence ID" value="KAJ3996095.1"/>
    <property type="molecule type" value="Genomic_DNA"/>
</dbReference>
<sequence length="90" mass="10073">FLRNDIVVLTATVNSQNIGYLNGYSVVHSEAAHPAMANVSSTCPLDLTLWHRRLGHIDHRTVQTMYRQKLVKGMVITSSTKPDPICEHCL</sequence>
<protein>
    <recommendedName>
        <fullName evidence="1">GAG-pre-integrase domain-containing protein</fullName>
    </recommendedName>
</protein>
<feature type="non-terminal residue" evidence="2">
    <location>
        <position position="90"/>
    </location>
</feature>
<dbReference type="Proteomes" id="UP001163828">
    <property type="component" value="Unassembled WGS sequence"/>
</dbReference>
<comment type="caution">
    <text evidence="2">The sequence shown here is derived from an EMBL/GenBank/DDBJ whole genome shotgun (WGS) entry which is preliminary data.</text>
</comment>
<feature type="non-terminal residue" evidence="2">
    <location>
        <position position="1"/>
    </location>
</feature>
<dbReference type="Pfam" id="PF13976">
    <property type="entry name" value="gag_pre-integrs"/>
    <property type="match status" value="1"/>
</dbReference>
<name>A0ABQ8QC22_9AGAR</name>
<reference evidence="2" key="1">
    <citation type="submission" date="2022-08" db="EMBL/GenBank/DDBJ databases">
        <authorList>
            <consortium name="DOE Joint Genome Institute"/>
            <person name="Min B."/>
            <person name="Riley R."/>
            <person name="Sierra-Patev S."/>
            <person name="Naranjo-Ortiz M."/>
            <person name="Looney B."/>
            <person name="Konkel Z."/>
            <person name="Slot J.C."/>
            <person name="Sakamoto Y."/>
            <person name="Steenwyk J.L."/>
            <person name="Rokas A."/>
            <person name="Carro J."/>
            <person name="Camarero S."/>
            <person name="Ferreira P."/>
            <person name="Molpeceres G."/>
            <person name="Ruiz-Duenas F.J."/>
            <person name="Serrano A."/>
            <person name="Henrissat B."/>
            <person name="Drula E."/>
            <person name="Hughes K.W."/>
            <person name="Mata J.L."/>
            <person name="Ishikawa N.K."/>
            <person name="Vargas-Isla R."/>
            <person name="Ushijima S."/>
            <person name="Smith C.A."/>
            <person name="Ahrendt S."/>
            <person name="Andreopoulos W."/>
            <person name="He G."/>
            <person name="Labutti K."/>
            <person name="Lipzen A."/>
            <person name="Ng V."/>
            <person name="Sandor L."/>
            <person name="Barry K."/>
            <person name="Martinez A.T."/>
            <person name="Xiao Y."/>
            <person name="Gibbons J.G."/>
            <person name="Terashima K."/>
            <person name="Hibbett D.S."/>
            <person name="Grigoriev I.V."/>
        </authorList>
    </citation>
    <scope>NUCLEOTIDE SEQUENCE</scope>
    <source>
        <strain evidence="2">TFB10827</strain>
    </source>
</reference>
<accession>A0ABQ8QC22</accession>
<feature type="domain" description="GAG-pre-integrase" evidence="1">
    <location>
        <begin position="31"/>
        <end position="90"/>
    </location>
</feature>
<keyword evidence="3" id="KW-1185">Reference proteome</keyword>
<evidence type="ECO:0000313" key="2">
    <source>
        <dbReference type="EMBL" id="KAJ3996095.1"/>
    </source>
</evidence>
<gene>
    <name evidence="2" type="ORF">F5050DRAFT_1542190</name>
</gene>
<evidence type="ECO:0000259" key="1">
    <source>
        <dbReference type="Pfam" id="PF13976"/>
    </source>
</evidence>
<organism evidence="2 3">
    <name type="scientific">Lentinula boryana</name>
    <dbReference type="NCBI Taxonomy" id="40481"/>
    <lineage>
        <taxon>Eukaryota</taxon>
        <taxon>Fungi</taxon>
        <taxon>Dikarya</taxon>
        <taxon>Basidiomycota</taxon>
        <taxon>Agaricomycotina</taxon>
        <taxon>Agaricomycetes</taxon>
        <taxon>Agaricomycetidae</taxon>
        <taxon>Agaricales</taxon>
        <taxon>Marasmiineae</taxon>
        <taxon>Omphalotaceae</taxon>
        <taxon>Lentinula</taxon>
    </lineage>
</organism>
<dbReference type="InterPro" id="IPR025724">
    <property type="entry name" value="GAG-pre-integrase_dom"/>
</dbReference>
<proteinExistence type="predicted"/>
<evidence type="ECO:0000313" key="3">
    <source>
        <dbReference type="Proteomes" id="UP001163828"/>
    </source>
</evidence>